<accession>A0A6L2LKP1</accession>
<evidence type="ECO:0000259" key="4">
    <source>
        <dbReference type="Pfam" id="PF25597"/>
    </source>
</evidence>
<proteinExistence type="predicted"/>
<name>A0A6L2LKP1_TANCI</name>
<feature type="compositionally biased region" description="Basic and acidic residues" evidence="2">
    <location>
        <begin position="1514"/>
        <end position="1550"/>
    </location>
</feature>
<dbReference type="Pfam" id="PF07727">
    <property type="entry name" value="RVT_2"/>
    <property type="match status" value="2"/>
</dbReference>
<dbReference type="PANTHER" id="PTHR11439:SF509">
    <property type="entry name" value="RNA-DIRECTED DNA POLYMERASE"/>
    <property type="match status" value="1"/>
</dbReference>
<dbReference type="InterPro" id="IPR013103">
    <property type="entry name" value="RVT_2"/>
</dbReference>
<gene>
    <name evidence="5" type="ORF">Tci_034321</name>
</gene>
<protein>
    <submittedName>
        <fullName evidence="5">Uncharacterized mitochondrial protein AtMg00810-like</fullName>
    </submittedName>
</protein>
<evidence type="ECO:0000256" key="2">
    <source>
        <dbReference type="SAM" id="MobiDB-lite"/>
    </source>
</evidence>
<dbReference type="SUPFAM" id="SSF56672">
    <property type="entry name" value="DNA/RNA polymerases"/>
    <property type="match status" value="1"/>
</dbReference>
<dbReference type="InterPro" id="IPR043502">
    <property type="entry name" value="DNA/RNA_pol_sf"/>
</dbReference>
<feature type="domain" description="Retroviral polymerase SH3-like" evidence="4">
    <location>
        <begin position="936"/>
        <end position="992"/>
    </location>
</feature>
<sequence>MGELTFFLGLQVMQKPDGIFISKDKYVAEILRKFGLSDGKSASTPIDTEKPLLKDPNGEDVDVHTYRSMIGSLMYLTSSRPDIMFAVYVCAHFQAIPKASHLHAVKRIFRYLKGKPHLGLWYPKDSPFNLVAYLDNDYASASQDRKSTTGGYQFLGCRLISWQCKKQTVIATSSTEAEYVAAASCCAQVLWIQNQLLDYGLVVTAVSSKFLLFDASEGFDQIINFLNASAIKYALTVNPNIYVSCIKQFWSSVLVKKVNDMTRLQALIDRKNVIITKATVREALRLDDAESIDCLPNEEIFTELSRMGTSWNEFSSSMASAVMYLSTGRKFNLSKYIFDSLVRNVDSSTKFYMYPRFLQLMIRAQVGYLSSHTTKYLSFALTQKVFASMRRVGNGFSRVETPMFEGMIVAQQANDVADEVAAGVDVDDVPIAAAKLTLPSPTPTTQPPPPPQALPSTSQVIPTSPSSPIAQPSSPLQQPQPTHDVKISLDLLHTLLETWGIIELIDVDNDVTLEEVKVDKNDEVEENTYVQGRPEESQAQIYKINVEHADKVLSMQDDKLEPVELKEVVEVVTTSKLMTEVVTAAAAIVTAATTPITVATITAAHSAARRRKEVVIRDPEEIATPSIITHTEPKSKDKGKGIVVQEPKPLKKKTQIEQDEAYARELEAELNKNINWMMNMARFKMDYYKSMSYDDIHPIFKKHFNSNVAFLEKTKEQLEEEESRALKRTSKSLQEKAAKKQKLDEEVHVVDYEIYTENNKPYYKIIRVDETRQLFLSFLSLLKNFDREDLEELWQIVKERFASSKPKNFSYDFLLTTLTYMFEKPDVKAQVWKNQKGVYGLAKVKSKKLLESCGVQIITLTTTQMILLVERRYPLTRFTLDQMLNNVRLEVEEESEVSLELLKFNHSIIHTRHNKTPYELIRSRKPNVQYFYVFGSLCYPINDRDDLGKMKPKADIGIFVGYSESSRGFHIYNHQTKKIMETIHVKFDELTTMASECNNLEPEINYVNFNDSLEDLQSVPSTSDLDNLFGPMYEEYYATRLQEDNAPQIVSFSEDRVDTEPNSPVLNEVADEFVQEDVANFYGNAPPIPEFNVAKSSSTYQGPLNMHKFHQPHRSINRWTKNHPLEQVIGDPSKPVMTRKRHQIDAEFCMYALTNKSRSVAKGYGQKEGIDFEESFAPVARLEAVRIFVAYAAHNNFPIFQMDVKIAFMNGPLKEEVFVQQPDGFVDPDFLNHVYRLKKALYGFKQASRAWYDKLSSFLIEHHFTKDQTLPATFVCAHYQARPTEKHLKDVKRIFRNLRQSINMGLWYSKDSGFELIAYADTAHAWCNDDCKSTSGGIQFLGEKIVSWSSKKQDYIAMSYAKAEYVSLSACCAQVIWMRTQLLDYVFRYHKILIYCNSQSVIAISCNPVQHLRTKHINIHYHFIKEHVDKGTIELYFVGTEYQLADLFTKALPKERFEFLVHKIEIWETNDFKEYETVFTKVDVPMNQSQPVVSTHRTHKITSRAPRLPTVSANKEKDDVDFEDRLKSESHKKNPKVVDDGDDDKEREKKDDEMGIDGYYFHPNYHNIQTLTCQEKISSKYSHLSGVLRRMCRRQGYMIQDMEQKCVTTEKLWETHNKVDQVLKEVVPKIAENAVNDLIENNLKPRNTYVLESVVLDDSTCLMLLEDVRGSSNLTLLTLFLGCNSNLFRTKAPRAWFERLSKALFDLDFKGSKSDPSLFIYSCGHTLLYTPVYVDDIIVTGNNKGTIDKIICQRGFAFALKDLRLLNYFLCIEIVPHMSGILLSQKKYILELLQSVGLSNCNPVSSLMVCRYMHASTENHWSAIKWILRYLHGTVEHGMLIRRSSGSTLQAFTDVLWKGNPDTSLEAFSDADWAGNSDDQCPHLSLANPRVVAVKMRQYARVHSFFVSLRFSHVEKRGKIFSPSFLDLFLIFNGFGYEVRNEEGRSILDFATAYDLVVVKSYFKKREHHLIIFRTRVVAPKLTSCWCDEETSKHIKSCRGCFYIDRGHICVRCRFYVECLVSTIKDAAKDSLGLTIRTLKTYTDRMESWWLCEEERYKEVKREAKKSVAHAKKKVYEELYKKLDSKERENNIFKIAKARERKRRDIRDICFIKDEGGRTIKDEEEIKKRISQTEVRTALQNMGRNKAVGPDQIPIEA</sequence>
<dbReference type="PANTHER" id="PTHR11439">
    <property type="entry name" value="GAG-POL-RELATED RETROTRANSPOSON"/>
    <property type="match status" value="1"/>
</dbReference>
<feature type="domain" description="Reverse transcriptase Ty1/copia-type" evidence="3">
    <location>
        <begin position="1151"/>
        <end position="1275"/>
    </location>
</feature>
<organism evidence="5">
    <name type="scientific">Tanacetum cinerariifolium</name>
    <name type="common">Dalmatian daisy</name>
    <name type="synonym">Chrysanthemum cinerariifolium</name>
    <dbReference type="NCBI Taxonomy" id="118510"/>
    <lineage>
        <taxon>Eukaryota</taxon>
        <taxon>Viridiplantae</taxon>
        <taxon>Streptophyta</taxon>
        <taxon>Embryophyta</taxon>
        <taxon>Tracheophyta</taxon>
        <taxon>Spermatophyta</taxon>
        <taxon>Magnoliopsida</taxon>
        <taxon>eudicotyledons</taxon>
        <taxon>Gunneridae</taxon>
        <taxon>Pentapetalae</taxon>
        <taxon>asterids</taxon>
        <taxon>campanulids</taxon>
        <taxon>Asterales</taxon>
        <taxon>Asteraceae</taxon>
        <taxon>Asteroideae</taxon>
        <taxon>Anthemideae</taxon>
        <taxon>Anthemidinae</taxon>
        <taxon>Tanacetum</taxon>
    </lineage>
</organism>
<dbReference type="Pfam" id="PF25597">
    <property type="entry name" value="SH3_retrovirus"/>
    <property type="match status" value="1"/>
</dbReference>
<feature type="compositionally biased region" description="Low complexity" evidence="2">
    <location>
        <begin position="454"/>
        <end position="481"/>
    </location>
</feature>
<feature type="region of interest" description="Disordered" evidence="2">
    <location>
        <begin position="1490"/>
        <end position="1550"/>
    </location>
</feature>
<feature type="domain" description="Reverse transcriptase Ty1/copia-type" evidence="3">
    <location>
        <begin position="1691"/>
        <end position="1806"/>
    </location>
</feature>
<comment type="caution">
    <text evidence="5">The sequence shown here is derived from an EMBL/GenBank/DDBJ whole genome shotgun (WGS) entry which is preliminary data.</text>
</comment>
<evidence type="ECO:0000313" key="5">
    <source>
        <dbReference type="EMBL" id="GEU62343.1"/>
    </source>
</evidence>
<dbReference type="EMBL" id="BKCJ010004657">
    <property type="protein sequence ID" value="GEU62343.1"/>
    <property type="molecule type" value="Genomic_DNA"/>
</dbReference>
<dbReference type="CDD" id="cd09272">
    <property type="entry name" value="RNase_HI_RT_Ty1"/>
    <property type="match status" value="2"/>
</dbReference>
<evidence type="ECO:0000259" key="3">
    <source>
        <dbReference type="Pfam" id="PF07727"/>
    </source>
</evidence>
<dbReference type="InterPro" id="IPR057670">
    <property type="entry name" value="SH3_retrovirus"/>
</dbReference>
<feature type="coiled-coil region" evidence="1">
    <location>
        <begin position="701"/>
        <end position="746"/>
    </location>
</feature>
<reference evidence="5" key="1">
    <citation type="journal article" date="2019" name="Sci. Rep.">
        <title>Draft genome of Tanacetum cinerariifolium, the natural source of mosquito coil.</title>
        <authorList>
            <person name="Yamashiro T."/>
            <person name="Shiraishi A."/>
            <person name="Satake H."/>
            <person name="Nakayama K."/>
        </authorList>
    </citation>
    <scope>NUCLEOTIDE SEQUENCE</scope>
</reference>
<feature type="compositionally biased region" description="Pro residues" evidence="2">
    <location>
        <begin position="440"/>
        <end position="453"/>
    </location>
</feature>
<evidence type="ECO:0000256" key="1">
    <source>
        <dbReference type="SAM" id="Coils"/>
    </source>
</evidence>
<feature type="region of interest" description="Disordered" evidence="2">
    <location>
        <begin position="437"/>
        <end position="481"/>
    </location>
</feature>
<keyword evidence="1" id="KW-0175">Coiled coil</keyword>